<sequence>MLLAPQEGSSSRKRTGLSRWKQLTRKLNPKPAFDPDDVGHWIEELVNDWLDTKLKQELASDGEAEDTVSSVPPVLEASDHLKYDKFDDLCGYLEEEEESSSVQKFIDHLLHKDVVDSGMLEDIEMSRNHDKKQQKDPRLTMEIRHKQVKENRLRREKELERQRIEKTLKKSAFLEAQCLVQEEKRRKALEARKEEEAIQREMVKLRREIIERRLTVQEAWKIEKKKQEESSPKYPEKGIFQGVHILLEEENMAKERKKKLKELLIQTYKENQQVGIVMFLYSAFCSINDKGSIRDGTK</sequence>
<evidence type="ECO:0000313" key="3">
    <source>
        <dbReference type="Proteomes" id="UP000558488"/>
    </source>
</evidence>
<dbReference type="PANTHER" id="PTHR22028">
    <property type="entry name" value="SFI1 SPINDLE BODY DOMAIN-CONTAINING PROTEIN-RELATED"/>
    <property type="match status" value="1"/>
</dbReference>
<organism evidence="2 3">
    <name type="scientific">Pipistrellus kuhlii</name>
    <name type="common">Kuhl's pipistrelle</name>
    <dbReference type="NCBI Taxonomy" id="59472"/>
    <lineage>
        <taxon>Eukaryota</taxon>
        <taxon>Metazoa</taxon>
        <taxon>Chordata</taxon>
        <taxon>Craniata</taxon>
        <taxon>Vertebrata</taxon>
        <taxon>Euteleostomi</taxon>
        <taxon>Mammalia</taxon>
        <taxon>Eutheria</taxon>
        <taxon>Laurasiatheria</taxon>
        <taxon>Chiroptera</taxon>
        <taxon>Yangochiroptera</taxon>
        <taxon>Vespertilionidae</taxon>
        <taxon>Pipistrellus</taxon>
    </lineage>
</organism>
<keyword evidence="1" id="KW-0175">Coiled coil</keyword>
<proteinExistence type="predicted"/>
<name>A0A7J8A4Z0_PIPKU</name>
<comment type="caution">
    <text evidence="2">The sequence shown here is derived from an EMBL/GenBank/DDBJ whole genome shotgun (WGS) entry which is preliminary data.</text>
</comment>
<gene>
    <name evidence="2" type="ORF">mPipKuh1_002211</name>
</gene>
<keyword evidence="3" id="KW-1185">Reference proteome</keyword>
<evidence type="ECO:0000256" key="1">
    <source>
        <dbReference type="SAM" id="Coils"/>
    </source>
</evidence>
<protein>
    <submittedName>
        <fullName evidence="2">Coiled-coil domain containing 191</fullName>
    </submittedName>
</protein>
<evidence type="ECO:0000313" key="2">
    <source>
        <dbReference type="EMBL" id="KAF6381428.1"/>
    </source>
</evidence>
<dbReference type="AlphaFoldDB" id="A0A7J8A4Z0"/>
<reference evidence="2 3" key="1">
    <citation type="journal article" date="2020" name="Nature">
        <title>Six reference-quality genomes reveal evolution of bat adaptations.</title>
        <authorList>
            <person name="Jebb D."/>
            <person name="Huang Z."/>
            <person name="Pippel M."/>
            <person name="Hughes G.M."/>
            <person name="Lavrichenko K."/>
            <person name="Devanna P."/>
            <person name="Winkler S."/>
            <person name="Jermiin L.S."/>
            <person name="Skirmuntt E.C."/>
            <person name="Katzourakis A."/>
            <person name="Burkitt-Gray L."/>
            <person name="Ray D.A."/>
            <person name="Sullivan K.A.M."/>
            <person name="Roscito J.G."/>
            <person name="Kirilenko B.M."/>
            <person name="Davalos L.M."/>
            <person name="Corthals A.P."/>
            <person name="Power M.L."/>
            <person name="Jones G."/>
            <person name="Ransome R.D."/>
            <person name="Dechmann D.K.N."/>
            <person name="Locatelli A.G."/>
            <person name="Puechmaille S.J."/>
            <person name="Fedrigo O."/>
            <person name="Jarvis E.D."/>
            <person name="Hiller M."/>
            <person name="Vernes S.C."/>
            <person name="Myers E.W."/>
            <person name="Teeling E.C."/>
        </authorList>
    </citation>
    <scope>NUCLEOTIDE SEQUENCE [LARGE SCALE GENOMIC DNA]</scope>
    <source>
        <strain evidence="2">MPipKuh1</strain>
        <tissue evidence="2">Flight muscle</tissue>
    </source>
</reference>
<dbReference type="PANTHER" id="PTHR22028:SF5">
    <property type="entry name" value="COILED-COIL DOMAIN-CONTAINING PROTEIN 191"/>
    <property type="match status" value="1"/>
</dbReference>
<accession>A0A7J8A4Z0</accession>
<feature type="coiled-coil region" evidence="1">
    <location>
        <begin position="150"/>
        <end position="208"/>
    </location>
</feature>
<dbReference type="InterPro" id="IPR052270">
    <property type="entry name" value="CACF_protein"/>
</dbReference>
<dbReference type="EMBL" id="JACAGB010000002">
    <property type="protein sequence ID" value="KAF6381428.1"/>
    <property type="molecule type" value="Genomic_DNA"/>
</dbReference>
<dbReference type="Proteomes" id="UP000558488">
    <property type="component" value="Unassembled WGS sequence"/>
</dbReference>